<dbReference type="EMBL" id="JAELVF020000004">
    <property type="protein sequence ID" value="MBU7600857.1"/>
    <property type="molecule type" value="Genomic_DNA"/>
</dbReference>
<sequence>MITGCAVGALLLTASPAQAAPPTHPPAAGTVSAAGTASADAPAAERRGEASRWAERQLRTMSLEQKVGQLFNTYVYGESADTTDPEDVARNQEWLGVDNGREAVEKYHLGGVIYFAWSDNLAQPAQVAGLSNGLQQAALGERKSGVPLLVSTDQEHGDVSRLSTPATRLPGAMALGATHRPADARRAARISGSELRAVGINQNYAPVADVNVNPANPVIGTRAFSSDPRLTAALAAAQVRGFQSGRGSVVATAKHFPGHGDTDVDSHTALPVIHHTLPEWRKLDAPPFRQAIRAGVDSIMSAHIQFPELDPTGDPATLSEPIMTGLLREELGYDGVVVTDSLAMEGVRETYPDEEVPVRALKAGVDVLLMPPDLPGAHRAVLEAVKSGELTEERIDTSVRRILKLKHDRGIVQRPLVDPSEVDRRVGTPGNLGAAQRLSDRTTTLIRNEDGLLPLDGGARDRLLVTGWGEAATEQFADRLKEHGATAAHHWPGDNPSADAVAETVREAKDHDTVVVLTNGTGKSPGQARLVQELEAAGAAVVTVAVGTPYDIAHYPDAGTHLATYSRSPVAVESAVRVLLGESAPRGRLPVTVPSAQDPQKPMFRFGHGLRYRR</sequence>
<evidence type="ECO:0000256" key="2">
    <source>
        <dbReference type="SAM" id="MobiDB-lite"/>
    </source>
</evidence>
<dbReference type="PANTHER" id="PTHR30480:SF13">
    <property type="entry name" value="BETA-HEXOSAMINIDASE"/>
    <property type="match status" value="1"/>
</dbReference>
<dbReference type="AlphaFoldDB" id="A0A949JJ05"/>
<dbReference type="PROSITE" id="PS00775">
    <property type="entry name" value="GLYCOSYL_HYDROL_F3"/>
    <property type="match status" value="1"/>
</dbReference>
<dbReference type="Pfam" id="PF00933">
    <property type="entry name" value="Glyco_hydro_3"/>
    <property type="match status" value="1"/>
</dbReference>
<protein>
    <submittedName>
        <fullName evidence="6">Glycoside hydrolase family 3 protein</fullName>
    </submittedName>
</protein>
<feature type="region of interest" description="Disordered" evidence="2">
    <location>
        <begin position="18"/>
        <end position="45"/>
    </location>
</feature>
<dbReference type="InterPro" id="IPR001764">
    <property type="entry name" value="Glyco_hydro_3_N"/>
</dbReference>
<feature type="signal peptide" evidence="3">
    <location>
        <begin position="1"/>
        <end position="19"/>
    </location>
</feature>
<keyword evidence="6" id="KW-0378">Hydrolase</keyword>
<feature type="domain" description="Glycoside hydrolase family 3 C-terminal" evidence="5">
    <location>
        <begin position="444"/>
        <end position="612"/>
    </location>
</feature>
<evidence type="ECO:0000259" key="5">
    <source>
        <dbReference type="Pfam" id="PF01915"/>
    </source>
</evidence>
<evidence type="ECO:0000256" key="1">
    <source>
        <dbReference type="ARBA" id="ARBA00005336"/>
    </source>
</evidence>
<accession>A0A949JJ05</accession>
<evidence type="ECO:0000313" key="6">
    <source>
        <dbReference type="EMBL" id="MBU7600857.1"/>
    </source>
</evidence>
<gene>
    <name evidence="6" type="ORF">JGS22_025355</name>
</gene>
<dbReference type="InterPro" id="IPR050226">
    <property type="entry name" value="NagZ_Beta-hexosaminidase"/>
</dbReference>
<keyword evidence="3" id="KW-0732">Signal</keyword>
<dbReference type="InterPro" id="IPR002772">
    <property type="entry name" value="Glyco_hydro_3_C"/>
</dbReference>
<dbReference type="FunFam" id="3.20.20.300:FF:000014">
    <property type="entry name" value="Beta-hexosaminidase, lipoprotein"/>
    <property type="match status" value="1"/>
</dbReference>
<evidence type="ECO:0000259" key="4">
    <source>
        <dbReference type="Pfam" id="PF00933"/>
    </source>
</evidence>
<dbReference type="Pfam" id="PF01915">
    <property type="entry name" value="Glyco_hydro_3_C"/>
    <property type="match status" value="1"/>
</dbReference>
<keyword evidence="7" id="KW-1185">Reference proteome</keyword>
<comment type="caution">
    <text evidence="6">The sequence shown here is derived from an EMBL/GenBank/DDBJ whole genome shotgun (WGS) entry which is preliminary data.</text>
</comment>
<dbReference type="GO" id="GO:0005975">
    <property type="term" value="P:carbohydrate metabolic process"/>
    <property type="evidence" value="ECO:0007669"/>
    <property type="project" value="InterPro"/>
</dbReference>
<reference evidence="6" key="1">
    <citation type="submission" date="2021-06" db="EMBL/GenBank/DDBJ databases">
        <title>Sequencing of actinobacteria type strains.</title>
        <authorList>
            <person name="Nguyen G.-S."/>
            <person name="Wentzel A."/>
        </authorList>
    </citation>
    <scope>NUCLEOTIDE SEQUENCE</scope>
    <source>
        <strain evidence="6">P38-E01</strain>
    </source>
</reference>
<dbReference type="InterPro" id="IPR019800">
    <property type="entry name" value="Glyco_hydro_3_AS"/>
</dbReference>
<dbReference type="PANTHER" id="PTHR30480">
    <property type="entry name" value="BETA-HEXOSAMINIDASE-RELATED"/>
    <property type="match status" value="1"/>
</dbReference>
<evidence type="ECO:0000313" key="7">
    <source>
        <dbReference type="Proteomes" id="UP000694501"/>
    </source>
</evidence>
<dbReference type="Proteomes" id="UP000694501">
    <property type="component" value="Unassembled WGS sequence"/>
</dbReference>
<dbReference type="GO" id="GO:0004553">
    <property type="term" value="F:hydrolase activity, hydrolyzing O-glycosyl compounds"/>
    <property type="evidence" value="ECO:0007669"/>
    <property type="project" value="InterPro"/>
</dbReference>
<feature type="chain" id="PRO_5037166588" evidence="3">
    <location>
        <begin position="20"/>
        <end position="614"/>
    </location>
</feature>
<comment type="similarity">
    <text evidence="1">Belongs to the glycosyl hydrolase 3 family.</text>
</comment>
<proteinExistence type="inferred from homology"/>
<name>A0A949JJ05_9ACTN</name>
<feature type="compositionally biased region" description="Low complexity" evidence="2">
    <location>
        <begin position="18"/>
        <end position="42"/>
    </location>
</feature>
<organism evidence="6 7">
    <name type="scientific">Streptomyces tardus</name>
    <dbReference type="NCBI Taxonomy" id="2780544"/>
    <lineage>
        <taxon>Bacteria</taxon>
        <taxon>Bacillati</taxon>
        <taxon>Actinomycetota</taxon>
        <taxon>Actinomycetes</taxon>
        <taxon>Kitasatosporales</taxon>
        <taxon>Streptomycetaceae</taxon>
        <taxon>Streptomyces</taxon>
    </lineage>
</organism>
<dbReference type="GO" id="GO:0009254">
    <property type="term" value="P:peptidoglycan turnover"/>
    <property type="evidence" value="ECO:0007669"/>
    <property type="project" value="TreeGrafter"/>
</dbReference>
<evidence type="ECO:0000256" key="3">
    <source>
        <dbReference type="SAM" id="SignalP"/>
    </source>
</evidence>
<feature type="domain" description="Glycoside hydrolase family 3 N-terminal" evidence="4">
    <location>
        <begin position="63"/>
        <end position="405"/>
    </location>
</feature>